<evidence type="ECO:0000313" key="1">
    <source>
        <dbReference type="EMBL" id="AHJ10743.1"/>
    </source>
</evidence>
<evidence type="ECO:0000313" key="2">
    <source>
        <dbReference type="Proteomes" id="UP000019367"/>
    </source>
</evidence>
<dbReference type="SUPFAM" id="SSF46689">
    <property type="entry name" value="Homeodomain-like"/>
    <property type="match status" value="1"/>
</dbReference>
<dbReference type="RefSeq" id="YP_009005986.1">
    <property type="nucleotide sequence ID" value="NC_023566.1"/>
</dbReference>
<reference evidence="1 2" key="1">
    <citation type="journal article" date="2015" name="Microbiology">
        <title>Genomic and phenotypic characterization of Rhizobium gallicum phage vB_RglS_P106B.</title>
        <authorList>
            <person name="Halmillawewa A.P."/>
            <person name="Restrepo-Cordoba M."/>
            <person name="Yost C.K."/>
            <person name="Hynes M.F."/>
        </authorList>
    </citation>
    <scope>NUCLEOTIDE SEQUENCE [LARGE SCALE GENOMIC DNA]</scope>
</reference>
<dbReference type="Gene3D" id="1.10.357.10">
    <property type="entry name" value="Tetracycline Repressor, domain 2"/>
    <property type="match status" value="1"/>
</dbReference>
<sequence length="95" mass="11017">MNTKLSILETGLRLWRVDPAYVTARRIAKELNLTHGAIQYHFRNGEHSMRDAIAFHAVEQGESRVIMHLIAANHKAVAHLDDAQRLEYMRQARER</sequence>
<keyword evidence="2" id="KW-1185">Reference proteome</keyword>
<dbReference type="KEGG" id="vg:18503006"/>
<dbReference type="Proteomes" id="UP000019367">
    <property type="component" value="Segment"/>
</dbReference>
<name>W6E9R9_9CAUD</name>
<gene>
    <name evidence="1" type="ORF">P106B_60</name>
</gene>
<dbReference type="GeneID" id="18503006"/>
<organism evidence="1 2">
    <name type="scientific">Rhizobium phage vB_RglS_P106B</name>
    <dbReference type="NCBI Taxonomy" id="1458697"/>
    <lineage>
        <taxon>Viruses</taxon>
        <taxon>Duplodnaviria</taxon>
        <taxon>Heunggongvirae</taxon>
        <taxon>Uroviricota</taxon>
        <taxon>Caudoviricetes</taxon>
        <taxon>Rigallicvirus</taxon>
        <taxon>Rigallicvirus P106B</taxon>
    </lineage>
</organism>
<dbReference type="EMBL" id="KF977490">
    <property type="protein sequence ID" value="AHJ10743.1"/>
    <property type="molecule type" value="Genomic_DNA"/>
</dbReference>
<protein>
    <submittedName>
        <fullName evidence="1">Uncharacterized protein</fullName>
    </submittedName>
</protein>
<accession>W6E9R9</accession>
<dbReference type="InterPro" id="IPR009057">
    <property type="entry name" value="Homeodomain-like_sf"/>
</dbReference>
<proteinExistence type="predicted"/>